<dbReference type="PANTHER" id="PTHR33284">
    <property type="entry name" value="RIBOSOMAL PROTEIN L25/GLN-TRNA SYNTHETASE, ANTI-CODON-BINDING DOMAIN-CONTAINING PROTEIN"/>
    <property type="match status" value="1"/>
</dbReference>
<proteinExistence type="inferred from homology"/>
<dbReference type="GO" id="GO:0008097">
    <property type="term" value="F:5S rRNA binding"/>
    <property type="evidence" value="ECO:0007669"/>
    <property type="project" value="InterPro"/>
</dbReference>
<evidence type="ECO:0000256" key="3">
    <source>
        <dbReference type="ARBA" id="ARBA00022980"/>
    </source>
</evidence>
<feature type="region of interest" description="Disordered" evidence="5">
    <location>
        <begin position="206"/>
        <end position="229"/>
    </location>
</feature>
<feature type="domain" description="Large ribosomal subunit protein bL25 beta" evidence="7">
    <location>
        <begin position="115"/>
        <end position="198"/>
    </location>
</feature>
<evidence type="ECO:0000313" key="8">
    <source>
        <dbReference type="EMBL" id="CAB5001585.1"/>
    </source>
</evidence>
<dbReference type="SUPFAM" id="SSF50715">
    <property type="entry name" value="Ribosomal protein L25-like"/>
    <property type="match status" value="1"/>
</dbReference>
<dbReference type="EMBL" id="CAFBPC010000056">
    <property type="protein sequence ID" value="CAB5001585.1"/>
    <property type="molecule type" value="Genomic_DNA"/>
</dbReference>
<organism evidence="8">
    <name type="scientific">freshwater metagenome</name>
    <dbReference type="NCBI Taxonomy" id="449393"/>
    <lineage>
        <taxon>unclassified sequences</taxon>
        <taxon>metagenomes</taxon>
        <taxon>ecological metagenomes</taxon>
    </lineage>
</organism>
<keyword evidence="4" id="KW-0687">Ribonucleoprotein</keyword>
<dbReference type="AlphaFoldDB" id="A0A6J7PAS2"/>
<evidence type="ECO:0000256" key="4">
    <source>
        <dbReference type="ARBA" id="ARBA00023274"/>
    </source>
</evidence>
<dbReference type="InterPro" id="IPR020057">
    <property type="entry name" value="Ribosomal_bL25_b-dom"/>
</dbReference>
<dbReference type="CDD" id="cd00495">
    <property type="entry name" value="Ribosomal_L25_TL5_CTC"/>
    <property type="match status" value="1"/>
</dbReference>
<dbReference type="Gene3D" id="2.40.240.10">
    <property type="entry name" value="Ribosomal Protein L25, Chain P"/>
    <property type="match status" value="1"/>
</dbReference>
<dbReference type="InterPro" id="IPR020056">
    <property type="entry name" value="Rbsml_bL25/Gln-tRNA_synth_N"/>
</dbReference>
<dbReference type="Pfam" id="PF01386">
    <property type="entry name" value="Ribosomal_L25p"/>
    <property type="match status" value="1"/>
</dbReference>
<dbReference type="NCBIfam" id="TIGR00731">
    <property type="entry name" value="bL25_bact_ctc"/>
    <property type="match status" value="1"/>
</dbReference>
<evidence type="ECO:0000256" key="1">
    <source>
        <dbReference type="ARBA" id="ARBA00022730"/>
    </source>
</evidence>
<evidence type="ECO:0000256" key="2">
    <source>
        <dbReference type="ARBA" id="ARBA00022884"/>
    </source>
</evidence>
<evidence type="ECO:0000259" key="7">
    <source>
        <dbReference type="Pfam" id="PF14693"/>
    </source>
</evidence>
<name>A0A6J7PAS2_9ZZZZ</name>
<dbReference type="GO" id="GO:0022625">
    <property type="term" value="C:cytosolic large ribosomal subunit"/>
    <property type="evidence" value="ECO:0007669"/>
    <property type="project" value="TreeGrafter"/>
</dbReference>
<dbReference type="GO" id="GO:0006412">
    <property type="term" value="P:translation"/>
    <property type="evidence" value="ECO:0007669"/>
    <property type="project" value="InterPro"/>
</dbReference>
<sequence>MWQFRHLPIDSLAVSNTATLSAEVGRTTGSPASRRLRAADRIPGVLYGQGMQPVVLSVARRDLRVAISGPAGQNTILSLSVDGKSYNAVIKDLQRHPVRRNVSHIDFMQINLSEEITMSVPVHLSGVAKAVVAAGGLVDAAVDLLEVRTTPANVPNEILIDITDLTPESVIHLSDLKLPTGVVAMGDPDMLIVTVLMSRGSAADAQAATTAEGEAPAADGDAPAAEASN</sequence>
<dbReference type="NCBIfam" id="NF004612">
    <property type="entry name" value="PRK05943.1"/>
    <property type="match status" value="1"/>
</dbReference>
<dbReference type="HAMAP" id="MF_01334">
    <property type="entry name" value="Ribosomal_bL25_CTC"/>
    <property type="match status" value="1"/>
</dbReference>
<accession>A0A6J7PAS2</accession>
<dbReference type="InterPro" id="IPR001021">
    <property type="entry name" value="Ribosomal_bL25_long"/>
</dbReference>
<evidence type="ECO:0000256" key="5">
    <source>
        <dbReference type="SAM" id="MobiDB-lite"/>
    </source>
</evidence>
<protein>
    <submittedName>
        <fullName evidence="8">Unannotated protein</fullName>
    </submittedName>
</protein>
<reference evidence="8" key="1">
    <citation type="submission" date="2020-05" db="EMBL/GenBank/DDBJ databases">
        <authorList>
            <person name="Chiriac C."/>
            <person name="Salcher M."/>
            <person name="Ghai R."/>
            <person name="Kavagutti S V."/>
        </authorList>
    </citation>
    <scope>NUCLEOTIDE SEQUENCE</scope>
</reference>
<evidence type="ECO:0000259" key="6">
    <source>
        <dbReference type="Pfam" id="PF01386"/>
    </source>
</evidence>
<dbReference type="PANTHER" id="PTHR33284:SF1">
    <property type="entry name" value="RIBOSOMAL PROTEIN L25_GLN-TRNA SYNTHETASE, ANTI-CODON-BINDING DOMAIN-CONTAINING PROTEIN"/>
    <property type="match status" value="1"/>
</dbReference>
<dbReference type="InterPro" id="IPR029751">
    <property type="entry name" value="Ribosomal_L25_dom"/>
</dbReference>
<keyword evidence="3" id="KW-0689">Ribosomal protein</keyword>
<gene>
    <name evidence="8" type="ORF">UFOPK4057_00339</name>
</gene>
<keyword evidence="2" id="KW-0694">RNA-binding</keyword>
<dbReference type="GO" id="GO:0003735">
    <property type="term" value="F:structural constituent of ribosome"/>
    <property type="evidence" value="ECO:0007669"/>
    <property type="project" value="InterPro"/>
</dbReference>
<dbReference type="InterPro" id="IPR037121">
    <property type="entry name" value="Ribosomal_bL25_C"/>
</dbReference>
<dbReference type="InterPro" id="IPR011035">
    <property type="entry name" value="Ribosomal_bL25/Gln-tRNA_synth"/>
</dbReference>
<keyword evidence="1" id="KW-0699">rRNA-binding</keyword>
<dbReference type="Gene3D" id="2.170.120.20">
    <property type="entry name" value="Ribosomal protein L25, beta domain"/>
    <property type="match status" value="1"/>
</dbReference>
<dbReference type="InterPro" id="IPR020930">
    <property type="entry name" value="Ribosomal_uL5_bac-type"/>
</dbReference>
<feature type="domain" description="Large ribosomal subunit protein bL25 L25" evidence="6">
    <location>
        <begin position="26"/>
        <end position="107"/>
    </location>
</feature>
<dbReference type="Pfam" id="PF14693">
    <property type="entry name" value="Ribosomal_TL5_C"/>
    <property type="match status" value="1"/>
</dbReference>